<reference evidence="2 3" key="1">
    <citation type="submission" date="2021-06" db="EMBL/GenBank/DDBJ databases">
        <authorList>
            <person name="Palmer J.M."/>
        </authorList>
    </citation>
    <scope>NUCLEOTIDE SEQUENCE [LARGE SCALE GENOMIC DNA]</scope>
    <source>
        <strain evidence="3">if_2019</strain>
        <tissue evidence="2">Muscle</tissue>
    </source>
</reference>
<organism evidence="2 3">
    <name type="scientific">Ilyodon furcidens</name>
    <name type="common">goldbreast splitfin</name>
    <dbReference type="NCBI Taxonomy" id="33524"/>
    <lineage>
        <taxon>Eukaryota</taxon>
        <taxon>Metazoa</taxon>
        <taxon>Chordata</taxon>
        <taxon>Craniata</taxon>
        <taxon>Vertebrata</taxon>
        <taxon>Euteleostomi</taxon>
        <taxon>Actinopterygii</taxon>
        <taxon>Neopterygii</taxon>
        <taxon>Teleostei</taxon>
        <taxon>Neoteleostei</taxon>
        <taxon>Acanthomorphata</taxon>
        <taxon>Ovalentaria</taxon>
        <taxon>Atherinomorphae</taxon>
        <taxon>Cyprinodontiformes</taxon>
        <taxon>Goodeidae</taxon>
        <taxon>Ilyodon</taxon>
    </lineage>
</organism>
<proteinExistence type="predicted"/>
<evidence type="ECO:0000313" key="3">
    <source>
        <dbReference type="Proteomes" id="UP001482620"/>
    </source>
</evidence>
<comment type="caution">
    <text evidence="2">The sequence shown here is derived from an EMBL/GenBank/DDBJ whole genome shotgun (WGS) entry which is preliminary data.</text>
</comment>
<keyword evidence="1" id="KW-0812">Transmembrane</keyword>
<keyword evidence="1" id="KW-1133">Transmembrane helix</keyword>
<evidence type="ECO:0000256" key="1">
    <source>
        <dbReference type="SAM" id="Phobius"/>
    </source>
</evidence>
<protein>
    <submittedName>
        <fullName evidence="2">Uncharacterized protein</fullName>
    </submittedName>
</protein>
<feature type="transmembrane region" description="Helical" evidence="1">
    <location>
        <begin position="197"/>
        <end position="221"/>
    </location>
</feature>
<dbReference type="EMBL" id="JAHRIQ010046559">
    <property type="protein sequence ID" value="MEQ2235614.1"/>
    <property type="molecule type" value="Genomic_DNA"/>
</dbReference>
<gene>
    <name evidence="2" type="ORF">ILYODFUR_004061</name>
</gene>
<sequence>MNSLRRGITNLRTLIDSQSHRQHTHAAAEQGEWNNNMEDLGGARGALSGAIVPQLLLNVECRVVVVTAASVKIHVSTVDAYDVRKHCSTHTAKRSEDGAFRASMCCCVDYKLQHHSRMEVRVYREDDLRARSKLCFCQPGAFLISKFPMMHMGACFFNPSDYDKVGGGGGGGKSDGGRRSNTQLVYRLGNQSRKAQSFLFSAVLRAVCFGICGNFYSFFYFY</sequence>
<evidence type="ECO:0000313" key="2">
    <source>
        <dbReference type="EMBL" id="MEQ2235614.1"/>
    </source>
</evidence>
<accession>A0ABV0TS64</accession>
<dbReference type="Proteomes" id="UP001482620">
    <property type="component" value="Unassembled WGS sequence"/>
</dbReference>
<name>A0ABV0TS64_9TELE</name>
<keyword evidence="3" id="KW-1185">Reference proteome</keyword>
<keyword evidence="1" id="KW-0472">Membrane</keyword>